<accession>A0A7H0VJH4</accession>
<comment type="function">
    <text evidence="7">This protein is part of the stalk that links CF(0) to CF(1). It either transmits conformational changes from CF(0) to CF(1) or is implicated in proton conduction.</text>
</comment>
<evidence type="ECO:0000256" key="5">
    <source>
        <dbReference type="ARBA" id="ARBA00023136"/>
    </source>
</evidence>
<dbReference type="Proteomes" id="UP000516305">
    <property type="component" value="Chromosome"/>
</dbReference>
<dbReference type="PRINTS" id="PR00125">
    <property type="entry name" value="ATPASEDELTA"/>
</dbReference>
<dbReference type="GO" id="GO:0005886">
    <property type="term" value="C:plasma membrane"/>
    <property type="evidence" value="ECO:0007669"/>
    <property type="project" value="UniProtKB-SubCell"/>
</dbReference>
<protein>
    <recommendedName>
        <fullName evidence="7">ATP synthase subunit delta</fullName>
    </recommendedName>
    <alternativeName>
        <fullName evidence="7">ATP synthase F(1) sector subunit delta</fullName>
    </alternativeName>
    <alternativeName>
        <fullName evidence="7">F-type ATPase subunit delta</fullName>
        <shortName evidence="7">F-ATPase subunit delta</shortName>
    </alternativeName>
</protein>
<evidence type="ECO:0000256" key="2">
    <source>
        <dbReference type="ARBA" id="ARBA00022448"/>
    </source>
</evidence>
<dbReference type="PANTHER" id="PTHR11910">
    <property type="entry name" value="ATP SYNTHASE DELTA CHAIN"/>
    <property type="match status" value="1"/>
</dbReference>
<dbReference type="GO" id="GO:0046933">
    <property type="term" value="F:proton-transporting ATP synthase activity, rotational mechanism"/>
    <property type="evidence" value="ECO:0007669"/>
    <property type="project" value="UniProtKB-UniRule"/>
</dbReference>
<keyword evidence="2 7" id="KW-0813">Transport</keyword>
<dbReference type="KEGG" id="chyd:H4K34_08505"/>
<keyword evidence="9" id="KW-1185">Reference proteome</keyword>
<evidence type="ECO:0000256" key="7">
    <source>
        <dbReference type="HAMAP-Rule" id="MF_01416"/>
    </source>
</evidence>
<comment type="function">
    <text evidence="7">F(1)F(0) ATP synthase produces ATP from ADP in the presence of a proton or sodium gradient. F-type ATPases consist of two structural domains, F(1) containing the extramembraneous catalytic core and F(0) containing the membrane proton channel, linked together by a central stalk and a peripheral stalk. During catalysis, ATP synthesis in the catalytic domain of F(1) is coupled via a rotary mechanism of the central stalk subunits to proton translocation.</text>
</comment>
<sequence>MVVTKLGRVYAKALIDLAKEQDQVEAIREDMRLVSATLNESRELTSVMSSPIVKGDKKQAILQEIFKEKISDLSARFLNIVVDHGREGSLRVIAQAFENMYLQHKGIEKVSVTTAYALSDDEVKAVTEKASAYTGKQVELAQNVDEKIIGGMVLRVGDKRYNGSLAHQLETLRRQFKDNHYIKDF</sequence>
<reference evidence="8 9" key="1">
    <citation type="submission" date="2020-08" db="EMBL/GenBank/DDBJ databases">
        <title>Croceimicrobium hydrocarbonivorans gen. nov., sp. nov., a novel marine bacterium isolated from a bacterial consortium that degrades polyethylene terephthalate.</title>
        <authorList>
            <person name="Liu R."/>
        </authorList>
    </citation>
    <scope>NUCLEOTIDE SEQUENCE [LARGE SCALE GENOMIC DNA]</scope>
    <source>
        <strain evidence="8 9">A20-9</strain>
    </source>
</reference>
<dbReference type="RefSeq" id="WP_210760397.1">
    <property type="nucleotide sequence ID" value="NZ_CP060139.1"/>
</dbReference>
<keyword evidence="7" id="KW-1003">Cell membrane</keyword>
<evidence type="ECO:0000256" key="4">
    <source>
        <dbReference type="ARBA" id="ARBA00023065"/>
    </source>
</evidence>
<organism evidence="8 9">
    <name type="scientific">Croceimicrobium hydrocarbonivorans</name>
    <dbReference type="NCBI Taxonomy" id="2761580"/>
    <lineage>
        <taxon>Bacteria</taxon>
        <taxon>Pseudomonadati</taxon>
        <taxon>Bacteroidota</taxon>
        <taxon>Flavobacteriia</taxon>
        <taxon>Flavobacteriales</taxon>
        <taxon>Owenweeksiaceae</taxon>
        <taxon>Croceimicrobium</taxon>
    </lineage>
</organism>
<evidence type="ECO:0000256" key="1">
    <source>
        <dbReference type="ARBA" id="ARBA00004370"/>
    </source>
</evidence>
<evidence type="ECO:0000313" key="9">
    <source>
        <dbReference type="Proteomes" id="UP000516305"/>
    </source>
</evidence>
<comment type="subcellular location">
    <subcellularLocation>
        <location evidence="7">Cell membrane</location>
        <topology evidence="7">Peripheral membrane protein</topology>
    </subcellularLocation>
    <subcellularLocation>
        <location evidence="1">Membrane</location>
    </subcellularLocation>
</comment>
<dbReference type="Gene3D" id="1.10.520.20">
    <property type="entry name" value="N-terminal domain of the delta subunit of the F1F0-ATP synthase"/>
    <property type="match status" value="1"/>
</dbReference>
<dbReference type="PROSITE" id="PS00389">
    <property type="entry name" value="ATPASE_DELTA"/>
    <property type="match status" value="1"/>
</dbReference>
<keyword evidence="6 7" id="KW-0066">ATP synthesis</keyword>
<dbReference type="AlphaFoldDB" id="A0A7H0VJH4"/>
<evidence type="ECO:0000313" key="8">
    <source>
        <dbReference type="EMBL" id="QNR25872.1"/>
    </source>
</evidence>
<comment type="similarity">
    <text evidence="7">Belongs to the ATPase delta chain family.</text>
</comment>
<dbReference type="EMBL" id="CP060139">
    <property type="protein sequence ID" value="QNR25872.1"/>
    <property type="molecule type" value="Genomic_DNA"/>
</dbReference>
<dbReference type="SUPFAM" id="SSF47928">
    <property type="entry name" value="N-terminal domain of the delta subunit of the F1F0-ATP synthase"/>
    <property type="match status" value="1"/>
</dbReference>
<keyword evidence="3 7" id="KW-0375">Hydrogen ion transport</keyword>
<keyword evidence="4 7" id="KW-0406">Ion transport</keyword>
<evidence type="ECO:0000256" key="3">
    <source>
        <dbReference type="ARBA" id="ARBA00022781"/>
    </source>
</evidence>
<keyword evidence="7" id="KW-0139">CF(1)</keyword>
<name>A0A7H0VJH4_9FLAO</name>
<dbReference type="NCBIfam" id="TIGR01145">
    <property type="entry name" value="ATP_synt_delta"/>
    <property type="match status" value="1"/>
</dbReference>
<dbReference type="Pfam" id="PF00213">
    <property type="entry name" value="OSCP"/>
    <property type="match status" value="1"/>
</dbReference>
<proteinExistence type="inferred from homology"/>
<dbReference type="InterPro" id="IPR020781">
    <property type="entry name" value="ATPase_OSCP/d_CS"/>
</dbReference>
<evidence type="ECO:0000256" key="6">
    <source>
        <dbReference type="ARBA" id="ARBA00023310"/>
    </source>
</evidence>
<dbReference type="HAMAP" id="MF_01416">
    <property type="entry name" value="ATP_synth_delta_bact"/>
    <property type="match status" value="1"/>
</dbReference>
<dbReference type="InterPro" id="IPR000711">
    <property type="entry name" value="ATPase_OSCP/dsu"/>
</dbReference>
<keyword evidence="5 7" id="KW-0472">Membrane</keyword>
<gene>
    <name evidence="7 8" type="primary">atpH</name>
    <name evidence="8" type="ORF">H4K34_08505</name>
</gene>
<dbReference type="InterPro" id="IPR026015">
    <property type="entry name" value="ATP_synth_OSCP/delta_N_sf"/>
</dbReference>
<dbReference type="GO" id="GO:0045259">
    <property type="term" value="C:proton-transporting ATP synthase complex"/>
    <property type="evidence" value="ECO:0007669"/>
    <property type="project" value="UniProtKB-KW"/>
</dbReference>